<proteinExistence type="predicted"/>
<dbReference type="EMBL" id="CM042030">
    <property type="protein sequence ID" value="KAI3787055.1"/>
    <property type="molecule type" value="Genomic_DNA"/>
</dbReference>
<sequence>MIRVALVSSNLNNDKGLAEVDKSLQCVEEVERIYKDEHGLLLDDEVASTRDAIYEHDEFIESEIEQMTEHIKSVIQTLNANQGSESLSSLSKSKFILSIDLHLQHTQQSLDRSFVDSEAVLLLRVLVFETLFLDLGCFHFWSLFLEKTAFSNHHNDDLSLCSLYFIYFCLIICLELYFVTDSCVFGIKFEGSESLSSLSKSKFILSMIFIFNTLSSLLTGASSSQPAMADADLNQGHWLLVAD</sequence>
<accession>A0ACB9GVS2</accession>
<name>A0ACB9GVS2_9ASTR</name>
<comment type="caution">
    <text evidence="1">The sequence shown here is derived from an EMBL/GenBank/DDBJ whole genome shotgun (WGS) entry which is preliminary data.</text>
</comment>
<evidence type="ECO:0000313" key="2">
    <source>
        <dbReference type="Proteomes" id="UP001056120"/>
    </source>
</evidence>
<dbReference type="Proteomes" id="UP001056120">
    <property type="component" value="Linkage Group LG13"/>
</dbReference>
<protein>
    <submittedName>
        <fullName evidence="1">Uncharacterized protein</fullName>
    </submittedName>
</protein>
<evidence type="ECO:0000313" key="1">
    <source>
        <dbReference type="EMBL" id="KAI3787055.1"/>
    </source>
</evidence>
<reference evidence="2" key="1">
    <citation type="journal article" date="2022" name="Mol. Ecol. Resour.">
        <title>The genomes of chicory, endive, great burdock and yacon provide insights into Asteraceae palaeo-polyploidization history and plant inulin production.</title>
        <authorList>
            <person name="Fan W."/>
            <person name="Wang S."/>
            <person name="Wang H."/>
            <person name="Wang A."/>
            <person name="Jiang F."/>
            <person name="Liu H."/>
            <person name="Zhao H."/>
            <person name="Xu D."/>
            <person name="Zhang Y."/>
        </authorList>
    </citation>
    <scope>NUCLEOTIDE SEQUENCE [LARGE SCALE GENOMIC DNA]</scope>
    <source>
        <strain evidence="2">cv. Yunnan</strain>
    </source>
</reference>
<gene>
    <name evidence="1" type="ORF">L1987_41231</name>
</gene>
<reference evidence="1 2" key="2">
    <citation type="journal article" date="2022" name="Mol. Ecol. Resour.">
        <title>The genomes of chicory, endive, great burdock and yacon provide insights into Asteraceae paleo-polyploidization history and plant inulin production.</title>
        <authorList>
            <person name="Fan W."/>
            <person name="Wang S."/>
            <person name="Wang H."/>
            <person name="Wang A."/>
            <person name="Jiang F."/>
            <person name="Liu H."/>
            <person name="Zhao H."/>
            <person name="Xu D."/>
            <person name="Zhang Y."/>
        </authorList>
    </citation>
    <scope>NUCLEOTIDE SEQUENCE [LARGE SCALE GENOMIC DNA]</scope>
    <source>
        <strain evidence="2">cv. Yunnan</strain>
        <tissue evidence="1">Leaves</tissue>
    </source>
</reference>
<keyword evidence="2" id="KW-1185">Reference proteome</keyword>
<organism evidence="1 2">
    <name type="scientific">Smallanthus sonchifolius</name>
    <dbReference type="NCBI Taxonomy" id="185202"/>
    <lineage>
        <taxon>Eukaryota</taxon>
        <taxon>Viridiplantae</taxon>
        <taxon>Streptophyta</taxon>
        <taxon>Embryophyta</taxon>
        <taxon>Tracheophyta</taxon>
        <taxon>Spermatophyta</taxon>
        <taxon>Magnoliopsida</taxon>
        <taxon>eudicotyledons</taxon>
        <taxon>Gunneridae</taxon>
        <taxon>Pentapetalae</taxon>
        <taxon>asterids</taxon>
        <taxon>campanulids</taxon>
        <taxon>Asterales</taxon>
        <taxon>Asteraceae</taxon>
        <taxon>Asteroideae</taxon>
        <taxon>Heliantheae alliance</taxon>
        <taxon>Millerieae</taxon>
        <taxon>Smallanthus</taxon>
    </lineage>
</organism>